<keyword evidence="4" id="KW-0378">Hydrolase</keyword>
<feature type="domain" description="CAAX prenyl protease 2/Lysostaphin resistance protein A-like" evidence="3">
    <location>
        <begin position="98"/>
        <end position="185"/>
    </location>
</feature>
<keyword evidence="5" id="KW-1185">Reference proteome</keyword>
<feature type="chain" id="PRO_5035279229" evidence="2">
    <location>
        <begin position="23"/>
        <end position="198"/>
    </location>
</feature>
<dbReference type="GO" id="GO:0004175">
    <property type="term" value="F:endopeptidase activity"/>
    <property type="evidence" value="ECO:0007669"/>
    <property type="project" value="UniProtKB-ARBA"/>
</dbReference>
<sequence>MTTPTLSLSLLVLVGAACPVQAFRYAGPARLAAAVTGVAGLAWYVAPSTGVLARPHGWWWCLAAVAVGAGAIGVEVGVVAALRRRRVARVALHGSASRAVAAAVVTGLAEEVLFRGVAQHLLGVLGLPAVAAIGAVAVAYGLNHLYFGWDTVAQKVATGLLFGGLYALSGGSVLVPVIAHVTQNVLVLTVLPRLGGRP</sequence>
<feature type="transmembrane region" description="Helical" evidence="1">
    <location>
        <begin position="162"/>
        <end position="191"/>
    </location>
</feature>
<comment type="caution">
    <text evidence="4">The sequence shown here is derived from an EMBL/GenBank/DDBJ whole genome shotgun (WGS) entry which is preliminary data.</text>
</comment>
<feature type="transmembrane region" description="Helical" evidence="1">
    <location>
        <begin position="121"/>
        <end position="142"/>
    </location>
</feature>
<dbReference type="RefSeq" id="WP_197002439.1">
    <property type="nucleotide sequence ID" value="NZ_BONS01000003.1"/>
</dbReference>
<accession>A0A8J7KES6</accession>
<dbReference type="GO" id="GO:0080120">
    <property type="term" value="P:CAAX-box protein maturation"/>
    <property type="evidence" value="ECO:0007669"/>
    <property type="project" value="UniProtKB-ARBA"/>
</dbReference>
<keyword evidence="4" id="KW-0645">Protease</keyword>
<evidence type="ECO:0000313" key="4">
    <source>
        <dbReference type="EMBL" id="MBG6135315.1"/>
    </source>
</evidence>
<name>A0A8J7KES6_9ACTN</name>
<reference evidence="4" key="1">
    <citation type="submission" date="2020-11" db="EMBL/GenBank/DDBJ databases">
        <title>Sequencing the genomes of 1000 actinobacteria strains.</title>
        <authorList>
            <person name="Klenk H.-P."/>
        </authorList>
    </citation>
    <scope>NUCLEOTIDE SEQUENCE</scope>
    <source>
        <strain evidence="4">DSM 45356</strain>
    </source>
</reference>
<evidence type="ECO:0000313" key="5">
    <source>
        <dbReference type="Proteomes" id="UP000622552"/>
    </source>
</evidence>
<evidence type="ECO:0000256" key="1">
    <source>
        <dbReference type="SAM" id="Phobius"/>
    </source>
</evidence>
<evidence type="ECO:0000259" key="3">
    <source>
        <dbReference type="Pfam" id="PF02517"/>
    </source>
</evidence>
<protein>
    <submittedName>
        <fullName evidence="4">Membrane protease YdiL (CAAX protease family)</fullName>
    </submittedName>
</protein>
<gene>
    <name evidence="4" type="ORF">IW245_001509</name>
</gene>
<keyword evidence="1" id="KW-0472">Membrane</keyword>
<organism evidence="4 5">
    <name type="scientific">Longispora fulva</name>
    <dbReference type="NCBI Taxonomy" id="619741"/>
    <lineage>
        <taxon>Bacteria</taxon>
        <taxon>Bacillati</taxon>
        <taxon>Actinomycetota</taxon>
        <taxon>Actinomycetes</taxon>
        <taxon>Micromonosporales</taxon>
        <taxon>Micromonosporaceae</taxon>
        <taxon>Longispora</taxon>
    </lineage>
</organism>
<dbReference type="EMBL" id="JADOUF010000001">
    <property type="protein sequence ID" value="MBG6135315.1"/>
    <property type="molecule type" value="Genomic_DNA"/>
</dbReference>
<keyword evidence="1" id="KW-1133">Transmembrane helix</keyword>
<feature type="signal peptide" evidence="2">
    <location>
        <begin position="1"/>
        <end position="22"/>
    </location>
</feature>
<dbReference type="Pfam" id="PF02517">
    <property type="entry name" value="Rce1-like"/>
    <property type="match status" value="1"/>
</dbReference>
<dbReference type="AlphaFoldDB" id="A0A8J7KES6"/>
<dbReference type="GO" id="GO:0006508">
    <property type="term" value="P:proteolysis"/>
    <property type="evidence" value="ECO:0007669"/>
    <property type="project" value="UniProtKB-KW"/>
</dbReference>
<keyword evidence="1" id="KW-0812">Transmembrane</keyword>
<feature type="transmembrane region" description="Helical" evidence="1">
    <location>
        <begin position="57"/>
        <end position="82"/>
    </location>
</feature>
<dbReference type="InterPro" id="IPR003675">
    <property type="entry name" value="Rce1/LyrA-like_dom"/>
</dbReference>
<keyword evidence="2" id="KW-0732">Signal</keyword>
<proteinExistence type="predicted"/>
<evidence type="ECO:0000256" key="2">
    <source>
        <dbReference type="SAM" id="SignalP"/>
    </source>
</evidence>
<dbReference type="Proteomes" id="UP000622552">
    <property type="component" value="Unassembled WGS sequence"/>
</dbReference>